<evidence type="ECO:0000313" key="1">
    <source>
        <dbReference type="EMBL" id="GMN61324.1"/>
    </source>
</evidence>
<proteinExistence type="predicted"/>
<evidence type="ECO:0000313" key="2">
    <source>
        <dbReference type="Proteomes" id="UP001187192"/>
    </source>
</evidence>
<reference evidence="1" key="1">
    <citation type="submission" date="2023-07" db="EMBL/GenBank/DDBJ databases">
        <title>draft genome sequence of fig (Ficus carica).</title>
        <authorList>
            <person name="Takahashi T."/>
            <person name="Nishimura K."/>
        </authorList>
    </citation>
    <scope>NUCLEOTIDE SEQUENCE</scope>
</reference>
<keyword evidence="2" id="KW-1185">Reference proteome</keyword>
<sequence length="175" mass="18572">MTSSNASPPTITSSTPPPLAIASRASSSATCDGKSGLLLLLLLLLINQLGGVWLPTSNVSRGGGRAFSGRSRASFKLVCTKTLRSRSGEGGEVEGLVSVKFVARLWWRVIHTHCRALAGLVIAAGFVLRRSSGRTSHLIIVDMLGLVWWAELVSASPLVGALLCVWDRGVFQHIP</sequence>
<name>A0AA88J2T6_FICCA</name>
<accession>A0AA88J2T6</accession>
<dbReference type="Proteomes" id="UP001187192">
    <property type="component" value="Unassembled WGS sequence"/>
</dbReference>
<organism evidence="1 2">
    <name type="scientific">Ficus carica</name>
    <name type="common">Common fig</name>
    <dbReference type="NCBI Taxonomy" id="3494"/>
    <lineage>
        <taxon>Eukaryota</taxon>
        <taxon>Viridiplantae</taxon>
        <taxon>Streptophyta</taxon>
        <taxon>Embryophyta</taxon>
        <taxon>Tracheophyta</taxon>
        <taxon>Spermatophyta</taxon>
        <taxon>Magnoliopsida</taxon>
        <taxon>eudicotyledons</taxon>
        <taxon>Gunneridae</taxon>
        <taxon>Pentapetalae</taxon>
        <taxon>rosids</taxon>
        <taxon>fabids</taxon>
        <taxon>Rosales</taxon>
        <taxon>Moraceae</taxon>
        <taxon>Ficeae</taxon>
        <taxon>Ficus</taxon>
    </lineage>
</organism>
<dbReference type="EMBL" id="BTGU01000110">
    <property type="protein sequence ID" value="GMN61324.1"/>
    <property type="molecule type" value="Genomic_DNA"/>
</dbReference>
<comment type="caution">
    <text evidence="1">The sequence shown here is derived from an EMBL/GenBank/DDBJ whole genome shotgun (WGS) entry which is preliminary data.</text>
</comment>
<dbReference type="AlphaFoldDB" id="A0AA88J2T6"/>
<protein>
    <submittedName>
        <fullName evidence="1">Uncharacterized protein</fullName>
    </submittedName>
</protein>
<gene>
    <name evidence="1" type="ORF">TIFTF001_030421</name>
</gene>